<dbReference type="AlphaFoldDB" id="A0A1G6CC40"/>
<protein>
    <recommendedName>
        <fullName evidence="3">Zinc-or iron-chelating domain-containing protein</fullName>
    </recommendedName>
</protein>
<sequence>MTNQTSSASFSTPEAFICLRCGNCCHGEGGIVLNDSDVHRLCNHLDLDLASFAAVYMESVNGKNRLRTNEQGWCIFFEQGCAVHPAKPAVCQAWPFFRGNMVDANSWLMAQDACPGINNETGHQEFVAQGNSYLQDLDLEPSTATSPNALNRST</sequence>
<proteinExistence type="predicted"/>
<reference evidence="1 2" key="1">
    <citation type="submission" date="2016-10" db="EMBL/GenBank/DDBJ databases">
        <authorList>
            <person name="de Groot N.N."/>
        </authorList>
    </citation>
    <scope>NUCLEOTIDE SEQUENCE [LARGE SCALE GENOMIC DNA]</scope>
    <source>
        <strain evidence="1 2">ASO4-2</strain>
    </source>
</reference>
<accession>A0A1G6CC40</accession>
<organism evidence="1 2">
    <name type="scientific">Desulfonatronum thiosulfatophilum</name>
    <dbReference type="NCBI Taxonomy" id="617002"/>
    <lineage>
        <taxon>Bacteria</taxon>
        <taxon>Pseudomonadati</taxon>
        <taxon>Thermodesulfobacteriota</taxon>
        <taxon>Desulfovibrionia</taxon>
        <taxon>Desulfovibrionales</taxon>
        <taxon>Desulfonatronaceae</taxon>
        <taxon>Desulfonatronum</taxon>
    </lineage>
</organism>
<dbReference type="Pfam" id="PF03692">
    <property type="entry name" value="CxxCxxCC"/>
    <property type="match status" value="1"/>
</dbReference>
<keyword evidence="2" id="KW-1185">Reference proteome</keyword>
<dbReference type="InterPro" id="IPR005358">
    <property type="entry name" value="Puta_zinc/iron-chelating_dom"/>
</dbReference>
<dbReference type="PANTHER" id="PTHR35866">
    <property type="entry name" value="PUTATIVE-RELATED"/>
    <property type="match status" value="1"/>
</dbReference>
<gene>
    <name evidence="1" type="ORF">SAMN05660653_01475</name>
</gene>
<dbReference type="RefSeq" id="WP_092119405.1">
    <property type="nucleotide sequence ID" value="NZ_FMXO01000007.1"/>
</dbReference>
<evidence type="ECO:0008006" key="3">
    <source>
        <dbReference type="Google" id="ProtNLM"/>
    </source>
</evidence>
<dbReference type="Proteomes" id="UP000198771">
    <property type="component" value="Unassembled WGS sequence"/>
</dbReference>
<dbReference type="STRING" id="617002.SAMN05660653_01475"/>
<dbReference type="EMBL" id="FMXO01000007">
    <property type="protein sequence ID" value="SDB30423.1"/>
    <property type="molecule type" value="Genomic_DNA"/>
</dbReference>
<dbReference type="OrthoDB" id="9810361at2"/>
<evidence type="ECO:0000313" key="1">
    <source>
        <dbReference type="EMBL" id="SDB30423.1"/>
    </source>
</evidence>
<evidence type="ECO:0000313" key="2">
    <source>
        <dbReference type="Proteomes" id="UP000198771"/>
    </source>
</evidence>
<name>A0A1G6CC40_9BACT</name>
<dbReference type="PANTHER" id="PTHR35866:SF1">
    <property type="entry name" value="YKGJ FAMILY CYSTEINE CLUSTER PROTEIN"/>
    <property type="match status" value="1"/>
</dbReference>